<organism evidence="15 16">
    <name type="scientific">Tardibacter chloracetimidivorans</name>
    <dbReference type="NCBI Taxonomy" id="1921510"/>
    <lineage>
        <taxon>Bacteria</taxon>
        <taxon>Pseudomonadati</taxon>
        <taxon>Pseudomonadota</taxon>
        <taxon>Alphaproteobacteria</taxon>
        <taxon>Sphingomonadales</taxon>
        <taxon>Sphingomonadaceae</taxon>
        <taxon>Tardibacter</taxon>
    </lineage>
</organism>
<evidence type="ECO:0000313" key="15">
    <source>
        <dbReference type="EMBL" id="API59929.1"/>
    </source>
</evidence>
<evidence type="ECO:0000256" key="4">
    <source>
        <dbReference type="ARBA" id="ARBA00022496"/>
    </source>
</evidence>
<feature type="domain" description="TonB-dependent receptor-like beta-barrel" evidence="13">
    <location>
        <begin position="280"/>
        <end position="661"/>
    </location>
</feature>
<dbReference type="InterPro" id="IPR012910">
    <property type="entry name" value="Plug_dom"/>
</dbReference>
<sequence>MTATRQAANLQAVPIAVSAVTPQRLEGQNITSLGALSRIAPSLQVFNAQGPGTAAYQIRGQIQKDTAPTLDPSVGIYFDDVYVARAAGSIGNLLDMERVEVLKGPQGTLFGRNTTGGAVRLISRKPTDEFGGYVAGSYETFDQYRLDAVINIPLGESVAFRAAGRYFHKGGFMTNVLTGDKVDTEKTYFGRAALKIAPNDRLDILVQGDVSHSNYGGTANYLKSYEYNDGPNTARQVAAELGLNPGTPAGVAAGIAALQAEIGLGRRQSNAGDLRFVSADVVSYSPTTGFTFSDGRIGPSARLRVQGGAATLRYDMGWATLRSITSYRHSTYDQKANLDGSGYSIVGSAIDANQKQFSEEILLNGKLFDDRLDWTSGAIFFQEKVAQTDTNASLPNLVIPTGRARQVLVAESRVKAYGVYAQGTYLFNDALSATGGIRYTIDKRDFHSEGYYLALNTAAISCLYTAANGLALVPGFSAPCGIDQGDTFKKINYTGSINYEFAQSRLLYFRTSRGFRAGGFNSRVNSLGVLGAFKPEIVTDYEIGLKADWLDRRLRTNIAMFTSKSIDTQTTVVGLDANNASFSRTTNIGTRKVRGVEVDVTARPVEWMGLDLTVNRIGGRINDPATPDIRFIAQVPKWALNVGGDVSHVSGDYLMKLRSDFSYRSAMNNDAVFRDSFAAIDPATGLTPILRVPRINNRYLLSARFSVAHKPTGMEFGVFGTNLTNNRFDERVTVIGGLGYEVGLQGQPRTVGVDLKMPFGAR</sequence>
<feature type="domain" description="TonB-dependent receptor plug" evidence="14">
    <location>
        <begin position="10"/>
        <end position="118"/>
    </location>
</feature>
<dbReference type="RefSeq" id="WP_072597718.1">
    <property type="nucleotide sequence ID" value="NZ_CP018221.1"/>
</dbReference>
<evidence type="ECO:0000313" key="16">
    <source>
        <dbReference type="Proteomes" id="UP000182063"/>
    </source>
</evidence>
<keyword evidence="9 11" id="KW-0472">Membrane</keyword>
<evidence type="ECO:0000256" key="1">
    <source>
        <dbReference type="ARBA" id="ARBA00004571"/>
    </source>
</evidence>
<evidence type="ECO:0000256" key="3">
    <source>
        <dbReference type="ARBA" id="ARBA00022452"/>
    </source>
</evidence>
<evidence type="ECO:0000256" key="12">
    <source>
        <dbReference type="RuleBase" id="RU003357"/>
    </source>
</evidence>
<dbReference type="InterPro" id="IPR039426">
    <property type="entry name" value="TonB-dep_rcpt-like"/>
</dbReference>
<protein>
    <recommendedName>
        <fullName evidence="17">TonB-dependent receptor</fullName>
    </recommendedName>
</protein>
<dbReference type="GO" id="GO:0009279">
    <property type="term" value="C:cell outer membrane"/>
    <property type="evidence" value="ECO:0007669"/>
    <property type="project" value="UniProtKB-SubCell"/>
</dbReference>
<evidence type="ECO:0000256" key="2">
    <source>
        <dbReference type="ARBA" id="ARBA00022448"/>
    </source>
</evidence>
<dbReference type="PANTHER" id="PTHR32552:SF81">
    <property type="entry name" value="TONB-DEPENDENT OUTER MEMBRANE RECEPTOR"/>
    <property type="match status" value="1"/>
</dbReference>
<evidence type="ECO:0000259" key="14">
    <source>
        <dbReference type="Pfam" id="PF07715"/>
    </source>
</evidence>
<keyword evidence="6" id="KW-0408">Iron</keyword>
<dbReference type="KEGG" id="sphj:BSL82_11920"/>
<dbReference type="Gene3D" id="2.40.170.20">
    <property type="entry name" value="TonB-dependent receptor, beta-barrel domain"/>
    <property type="match status" value="2"/>
</dbReference>
<dbReference type="EMBL" id="CP018221">
    <property type="protein sequence ID" value="API59929.1"/>
    <property type="molecule type" value="Genomic_DNA"/>
</dbReference>
<dbReference type="AlphaFoldDB" id="A0A1L3ZWE7"/>
<evidence type="ECO:0000256" key="8">
    <source>
        <dbReference type="ARBA" id="ARBA00023077"/>
    </source>
</evidence>
<dbReference type="GO" id="GO:0006826">
    <property type="term" value="P:iron ion transport"/>
    <property type="evidence" value="ECO:0007669"/>
    <property type="project" value="UniProtKB-KW"/>
</dbReference>
<dbReference type="Pfam" id="PF00593">
    <property type="entry name" value="TonB_dep_Rec_b-barrel"/>
    <property type="match status" value="1"/>
</dbReference>
<evidence type="ECO:0000259" key="13">
    <source>
        <dbReference type="Pfam" id="PF00593"/>
    </source>
</evidence>
<keyword evidence="8 12" id="KW-0798">TonB box</keyword>
<gene>
    <name evidence="15" type="ORF">BSL82_11920</name>
</gene>
<dbReference type="InterPro" id="IPR036942">
    <property type="entry name" value="Beta-barrel_TonB_sf"/>
</dbReference>
<dbReference type="STRING" id="1921510.BSL82_11920"/>
<dbReference type="PANTHER" id="PTHR32552">
    <property type="entry name" value="FERRICHROME IRON RECEPTOR-RELATED"/>
    <property type="match status" value="1"/>
</dbReference>
<evidence type="ECO:0000256" key="6">
    <source>
        <dbReference type="ARBA" id="ARBA00023004"/>
    </source>
</evidence>
<keyword evidence="10 11" id="KW-0998">Cell outer membrane</keyword>
<evidence type="ECO:0000256" key="10">
    <source>
        <dbReference type="ARBA" id="ARBA00023237"/>
    </source>
</evidence>
<keyword evidence="5 11" id="KW-0812">Transmembrane</keyword>
<dbReference type="PROSITE" id="PS52016">
    <property type="entry name" value="TONB_DEPENDENT_REC_3"/>
    <property type="match status" value="1"/>
</dbReference>
<keyword evidence="16" id="KW-1185">Reference proteome</keyword>
<dbReference type="Proteomes" id="UP000182063">
    <property type="component" value="Chromosome"/>
</dbReference>
<evidence type="ECO:0000256" key="5">
    <source>
        <dbReference type="ARBA" id="ARBA00022692"/>
    </source>
</evidence>
<accession>A0A1L3ZWE7</accession>
<dbReference type="InterPro" id="IPR000531">
    <property type="entry name" value="Beta-barrel_TonB"/>
</dbReference>
<comment type="subcellular location">
    <subcellularLocation>
        <location evidence="1 11">Cell outer membrane</location>
        <topology evidence="1 11">Multi-pass membrane protein</topology>
    </subcellularLocation>
</comment>
<dbReference type="SUPFAM" id="SSF56935">
    <property type="entry name" value="Porins"/>
    <property type="match status" value="1"/>
</dbReference>
<comment type="similarity">
    <text evidence="11 12">Belongs to the TonB-dependent receptor family.</text>
</comment>
<dbReference type="Pfam" id="PF07715">
    <property type="entry name" value="Plug"/>
    <property type="match status" value="1"/>
</dbReference>
<keyword evidence="7" id="KW-0406">Ion transport</keyword>
<evidence type="ECO:0008006" key="17">
    <source>
        <dbReference type="Google" id="ProtNLM"/>
    </source>
</evidence>
<keyword evidence="4" id="KW-0410">Iron transport</keyword>
<keyword evidence="3 11" id="KW-1134">Transmembrane beta strand</keyword>
<evidence type="ECO:0000256" key="11">
    <source>
        <dbReference type="PROSITE-ProRule" id="PRU01360"/>
    </source>
</evidence>
<proteinExistence type="inferred from homology"/>
<keyword evidence="2 11" id="KW-0813">Transport</keyword>
<evidence type="ECO:0000256" key="7">
    <source>
        <dbReference type="ARBA" id="ARBA00023065"/>
    </source>
</evidence>
<name>A0A1L3ZWE7_9SPHN</name>
<reference evidence="16" key="1">
    <citation type="submission" date="2016-11" db="EMBL/GenBank/DDBJ databases">
        <title>Complete Genome Sequence of alachlor-degrading Sphingomonas sp. strain JJ-A5.</title>
        <authorList>
            <person name="Lee H."/>
            <person name="Ka J.-O."/>
        </authorList>
    </citation>
    <scope>NUCLEOTIDE SEQUENCE [LARGE SCALE GENOMIC DNA]</scope>
    <source>
        <strain evidence="16">JJ-A5</strain>
    </source>
</reference>
<evidence type="ECO:0000256" key="9">
    <source>
        <dbReference type="ARBA" id="ARBA00023136"/>
    </source>
</evidence>